<evidence type="ECO:0000313" key="9">
    <source>
        <dbReference type="EMBL" id="KAJ4458050.1"/>
    </source>
</evidence>
<protein>
    <submittedName>
        <fullName evidence="9">Pre-mRNA-splicing factor SPF27</fullName>
    </submittedName>
</protein>
<comment type="subcellular location">
    <subcellularLocation>
        <location evidence="1">Nucleus</location>
    </subcellularLocation>
</comment>
<evidence type="ECO:0000256" key="3">
    <source>
        <dbReference type="ARBA" id="ARBA00022664"/>
    </source>
</evidence>
<feature type="region of interest" description="Disordered" evidence="8">
    <location>
        <begin position="274"/>
        <end position="301"/>
    </location>
</feature>
<dbReference type="PANTHER" id="PTHR13296">
    <property type="entry name" value="BCAS2 PROTEIN"/>
    <property type="match status" value="1"/>
</dbReference>
<gene>
    <name evidence="9" type="ORF">PAPYR_6316</name>
</gene>
<accession>A0ABQ8UFJ7</accession>
<keyword evidence="7" id="KW-0175">Coiled coil</keyword>
<proteinExistence type="inferred from homology"/>
<sequence length="301" mass="34600">MRFSFPGPTQTTEDEPDFIGSMPDIFPEGEWVDGFRIERKCFFGDKISFAKVFSDPALRQLVNKMVEDEMKTFTPPNYLEQKQIAPVPSLESFRAEFERAQRHEPILDTKRYKMEPPPASKSQDLVAWQQAVDNAEAQLEHQNNRLLNLFLFSKYGPKKWEIYLKTLQAKHDSLTKTLGQLRDEITEINRGRNWRCSRSSLSWREFHETVKANFDIDSACLQLETQLEPLRPRLAAFEAQQKQAVEEAAKSRHEQFLRENPVPSFLQHNLEATAAAQAEASRTSPSVPAATEEAPVTDLVM</sequence>
<organism evidence="9 10">
    <name type="scientific">Paratrimastix pyriformis</name>
    <dbReference type="NCBI Taxonomy" id="342808"/>
    <lineage>
        <taxon>Eukaryota</taxon>
        <taxon>Metamonada</taxon>
        <taxon>Preaxostyla</taxon>
        <taxon>Paratrimastigidae</taxon>
        <taxon>Paratrimastix</taxon>
    </lineage>
</organism>
<evidence type="ECO:0000256" key="7">
    <source>
        <dbReference type="SAM" id="Coils"/>
    </source>
</evidence>
<dbReference type="PANTHER" id="PTHR13296:SF0">
    <property type="entry name" value="PRE-MRNA-SPLICING FACTOR SPF27"/>
    <property type="match status" value="1"/>
</dbReference>
<reference evidence="9" key="1">
    <citation type="journal article" date="2022" name="bioRxiv">
        <title>Genomics of Preaxostyla Flagellates Illuminates Evolutionary Transitions and the Path Towards Mitochondrial Loss.</title>
        <authorList>
            <person name="Novak L.V.F."/>
            <person name="Treitli S.C."/>
            <person name="Pyrih J."/>
            <person name="Halakuc P."/>
            <person name="Pipaliya S.V."/>
            <person name="Vacek V."/>
            <person name="Brzon O."/>
            <person name="Soukal P."/>
            <person name="Eme L."/>
            <person name="Dacks J.B."/>
            <person name="Karnkowska A."/>
            <person name="Elias M."/>
            <person name="Hampl V."/>
        </authorList>
    </citation>
    <scope>NUCLEOTIDE SEQUENCE</scope>
    <source>
        <strain evidence="9">RCP-MX</strain>
    </source>
</reference>
<evidence type="ECO:0000256" key="2">
    <source>
        <dbReference type="ARBA" id="ARBA00010788"/>
    </source>
</evidence>
<comment type="caution">
    <text evidence="9">The sequence shown here is derived from an EMBL/GenBank/DDBJ whole genome shotgun (WGS) entry which is preliminary data.</text>
</comment>
<dbReference type="EMBL" id="JAPMOS010000035">
    <property type="protein sequence ID" value="KAJ4458050.1"/>
    <property type="molecule type" value="Genomic_DNA"/>
</dbReference>
<keyword evidence="6" id="KW-0539">Nucleus</keyword>
<name>A0ABQ8UFJ7_9EUKA</name>
<keyword evidence="5" id="KW-0508">mRNA splicing</keyword>
<dbReference type="Proteomes" id="UP001141327">
    <property type="component" value="Unassembled WGS sequence"/>
</dbReference>
<evidence type="ECO:0000256" key="6">
    <source>
        <dbReference type="ARBA" id="ARBA00023242"/>
    </source>
</evidence>
<evidence type="ECO:0000313" key="10">
    <source>
        <dbReference type="Proteomes" id="UP001141327"/>
    </source>
</evidence>
<keyword evidence="4" id="KW-0747">Spliceosome</keyword>
<keyword evidence="10" id="KW-1185">Reference proteome</keyword>
<dbReference type="Pfam" id="PF05700">
    <property type="entry name" value="BCAS2"/>
    <property type="match status" value="1"/>
</dbReference>
<feature type="region of interest" description="Disordered" evidence="8">
    <location>
        <begin position="1"/>
        <end position="23"/>
    </location>
</feature>
<keyword evidence="3" id="KW-0507">mRNA processing</keyword>
<evidence type="ECO:0000256" key="8">
    <source>
        <dbReference type="SAM" id="MobiDB-lite"/>
    </source>
</evidence>
<evidence type="ECO:0000256" key="5">
    <source>
        <dbReference type="ARBA" id="ARBA00023187"/>
    </source>
</evidence>
<evidence type="ECO:0000256" key="4">
    <source>
        <dbReference type="ARBA" id="ARBA00022728"/>
    </source>
</evidence>
<dbReference type="InterPro" id="IPR008409">
    <property type="entry name" value="SPF27"/>
</dbReference>
<feature type="coiled-coil region" evidence="7">
    <location>
        <begin position="125"/>
        <end position="184"/>
    </location>
</feature>
<comment type="similarity">
    <text evidence="2">Belongs to the SPF27 family.</text>
</comment>
<evidence type="ECO:0000256" key="1">
    <source>
        <dbReference type="ARBA" id="ARBA00004123"/>
    </source>
</evidence>